<reference evidence="3" key="1">
    <citation type="journal article" date="2020" name="bioRxiv">
        <title>Comparative genomics of Chlamydomonas.</title>
        <authorList>
            <person name="Craig R.J."/>
            <person name="Hasan A.R."/>
            <person name="Ness R.W."/>
            <person name="Keightley P.D."/>
        </authorList>
    </citation>
    <scope>NUCLEOTIDE SEQUENCE</scope>
    <source>
        <strain evidence="3">CCAP 11/70</strain>
    </source>
</reference>
<sequence length="489" mass="51195">MESLCANWHQRWPRATKLTLELKDGADAVTCLPRPFTRAPPEAFLCLTHLTVKGGGDVLVTGASLAELLLRVPGVQTLVLEDVSVAVEDEDEAEDEALASALSSLTRLEHLTLSDYNCMPYIQPSLGAQLKTLRVGREAGYDDWSDCMEIITDTEVASCVAHMTGLEELTLEGDLRFLPGGLLAVLDALAPSVRRCKVAEVHVSDDSHGSITWDCSLADGKLLSVALSSYYSTEDAEAVKDVAVFLEEVLLPSRVLGPRLPSLSLDLTLEADDESLKAVMGLYSGIWGLADRCDELHLPSPAGSSAKGGGGDSGGEASGLNGGSAALTPAQVAPRVLERAVQRAMGEAAEGGSHLLFLGPAVSSRLGFPRELRAWVAELSSQAAESLPPQPSKPKPLSHFRPLPSFGALELACGPDAVGAVAEAGRRAGAAVLTAGCGTDAALSQVLGALRSGEEAGGPGAEVSALDRLRWLLETMEAVAALRPPQESL</sequence>
<protein>
    <submittedName>
        <fullName evidence="3">Uncharacterized protein</fullName>
    </submittedName>
</protein>
<evidence type="ECO:0000256" key="2">
    <source>
        <dbReference type="SAM" id="MobiDB-lite"/>
    </source>
</evidence>
<feature type="region of interest" description="Disordered" evidence="2">
    <location>
        <begin position="300"/>
        <end position="325"/>
    </location>
</feature>
<dbReference type="Proteomes" id="UP000612055">
    <property type="component" value="Unassembled WGS sequence"/>
</dbReference>
<name>A0A836BWP7_9CHLO</name>
<comment type="subcellular location">
    <subcellularLocation>
        <location evidence="1">Cytoplasm</location>
        <location evidence="1">Cytoskeleton</location>
        <location evidence="1">Cilium axoneme</location>
    </subcellularLocation>
</comment>
<evidence type="ECO:0000313" key="3">
    <source>
        <dbReference type="EMBL" id="KAG2491202.1"/>
    </source>
</evidence>
<comment type="caution">
    <text evidence="3">The sequence shown here is derived from an EMBL/GenBank/DDBJ whole genome shotgun (WGS) entry which is preliminary data.</text>
</comment>
<feature type="compositionally biased region" description="Gly residues" evidence="2">
    <location>
        <begin position="306"/>
        <end position="322"/>
    </location>
</feature>
<dbReference type="AlphaFoldDB" id="A0A836BWP7"/>
<dbReference type="SUPFAM" id="SSF52047">
    <property type="entry name" value="RNI-like"/>
    <property type="match status" value="1"/>
</dbReference>
<evidence type="ECO:0000256" key="1">
    <source>
        <dbReference type="ARBA" id="ARBA00004430"/>
    </source>
</evidence>
<dbReference type="GO" id="GO:0005930">
    <property type="term" value="C:axoneme"/>
    <property type="evidence" value="ECO:0007669"/>
    <property type="project" value="UniProtKB-SubCell"/>
</dbReference>
<gene>
    <name evidence="3" type="ORF">HYH03_010412</name>
</gene>
<dbReference type="EMBL" id="JAEHOE010000055">
    <property type="protein sequence ID" value="KAG2491202.1"/>
    <property type="molecule type" value="Genomic_DNA"/>
</dbReference>
<proteinExistence type="predicted"/>
<keyword evidence="4" id="KW-1185">Reference proteome</keyword>
<dbReference type="Gene3D" id="3.80.10.10">
    <property type="entry name" value="Ribonuclease Inhibitor"/>
    <property type="match status" value="1"/>
</dbReference>
<evidence type="ECO:0000313" key="4">
    <source>
        <dbReference type="Proteomes" id="UP000612055"/>
    </source>
</evidence>
<dbReference type="InterPro" id="IPR032675">
    <property type="entry name" value="LRR_dom_sf"/>
</dbReference>
<organism evidence="3 4">
    <name type="scientific">Edaphochlamys debaryana</name>
    <dbReference type="NCBI Taxonomy" id="47281"/>
    <lineage>
        <taxon>Eukaryota</taxon>
        <taxon>Viridiplantae</taxon>
        <taxon>Chlorophyta</taxon>
        <taxon>core chlorophytes</taxon>
        <taxon>Chlorophyceae</taxon>
        <taxon>CS clade</taxon>
        <taxon>Chlamydomonadales</taxon>
        <taxon>Chlamydomonadales incertae sedis</taxon>
        <taxon>Edaphochlamys</taxon>
    </lineage>
</organism>
<accession>A0A836BWP7</accession>